<dbReference type="Proteomes" id="UP001473302">
    <property type="component" value="Unassembled WGS sequence"/>
</dbReference>
<dbReference type="EMBL" id="BAABUK010000004">
    <property type="protein sequence ID" value="GAA5809267.1"/>
    <property type="molecule type" value="Genomic_DNA"/>
</dbReference>
<evidence type="ECO:0000313" key="1">
    <source>
        <dbReference type="EMBL" id="GAA5809267.1"/>
    </source>
</evidence>
<protein>
    <submittedName>
        <fullName evidence="1">Uncharacterized protein</fullName>
    </submittedName>
</protein>
<sequence>MQEVYDLHRHTSSVFFHNVRIDRFLERLYQAFKKDKDNWNQDDIFLLKAISDFMRLSMKELIEKPDDAEILHYIFVIPSEWEEEIREVLLRPLFIQANLMSKDDHEDRLLFCSEIELSPIAESEILIKLDLVSTVNSMFDFPGAVIYPKVVRSNSLSLTFDIITNGIRAFIDTKLPFDVQEEIIKIITSIRYQYSYDPFRQKETIYLMEPLIRDTSKWGLDKHQEAFIKSICLFDICAKISENTFNNVKDLLLNNPVKEYNLLKFYDEYSSQIQPKKILSNWSNYILEYNRISFNAKNVTHKSCSPEKIGHRDIRKGASRYVTDVIRNSNINSKPRIIPPVQNLTSSPSIFLKSKPDSIMNIDISVESTLLSFSLLDENEFVKKFWDHDYFATDTRFIAFAEEYLMSDITSFSDFRNVEFNNEIKNILCKDSHADDHLVSTQQHIYIKTFVLLYMIYIKDIIANKLSAIGDLNMNMQTGYAITIEKLLLSRLFDTEEGLKDVIYASDLIQRDDSSKILRIIRQGKQLLPLIQETLGLKFPLKSFFVVAQFYENYIQLTQNQVVTEFSLDDDDDQEVIITQDKTIHIPNIYNSLCLNMWNNIVEDNSLVQLCDTHREYNEQIEIFTLKNQKEFTNNFKQYISENLFNDQLIVQLSVSCNCRVCLTGNDIIELSFRPVLEDITSLLSASLINKEFFGKYWNILYFNYNTHFQDAVIKILKEITEDTIFEQGIDAPHYIIPKILDQCPQPVHQQRPFLHKEFQTGALKHVYSDNYGFGFYETYGDIDFAYKSKRSDKEIISVSKDTGDKIGDCQTNRVFYLNSKGLLNNGGLHIRYFKLKTLDGLKPDGTIDSENISEKINGPCLYGSKNKFKVVQDIPVVVSIVYEADVSSLFFTSKIFGEETDNNSTKYLPGPMTLKYF</sequence>
<proteinExistence type="predicted"/>
<name>A0ABP9YQZ1_9FUNG</name>
<comment type="caution">
    <text evidence="1">The sequence shown here is derived from an EMBL/GenBank/DDBJ whole genome shotgun (WGS) entry which is preliminary data.</text>
</comment>
<accession>A0ABP9YQZ1</accession>
<gene>
    <name evidence="1" type="ORF">MFLAVUS_002672</name>
</gene>
<keyword evidence="2" id="KW-1185">Reference proteome</keyword>
<organism evidence="1 2">
    <name type="scientific">Mucor flavus</name>
    <dbReference type="NCBI Taxonomy" id="439312"/>
    <lineage>
        <taxon>Eukaryota</taxon>
        <taxon>Fungi</taxon>
        <taxon>Fungi incertae sedis</taxon>
        <taxon>Mucoromycota</taxon>
        <taxon>Mucoromycotina</taxon>
        <taxon>Mucoromycetes</taxon>
        <taxon>Mucorales</taxon>
        <taxon>Mucorineae</taxon>
        <taxon>Mucoraceae</taxon>
        <taxon>Mucor</taxon>
    </lineage>
</organism>
<reference evidence="1 2" key="1">
    <citation type="submission" date="2024-04" db="EMBL/GenBank/DDBJ databases">
        <title>genome sequences of Mucor flavus KT1a and Helicostylum pulchrum KT1b strains isolated from the surface of a dry-aged beef.</title>
        <authorList>
            <person name="Toyotome T."/>
            <person name="Hosono M."/>
            <person name="Torimaru M."/>
            <person name="Fukuda K."/>
            <person name="Mikami N."/>
        </authorList>
    </citation>
    <scope>NUCLEOTIDE SEQUENCE [LARGE SCALE GENOMIC DNA]</scope>
    <source>
        <strain evidence="1 2">KT1a</strain>
    </source>
</reference>
<evidence type="ECO:0000313" key="2">
    <source>
        <dbReference type="Proteomes" id="UP001473302"/>
    </source>
</evidence>